<feature type="compositionally biased region" description="Polar residues" evidence="1">
    <location>
        <begin position="283"/>
        <end position="298"/>
    </location>
</feature>
<feature type="compositionally biased region" description="Acidic residues" evidence="1">
    <location>
        <begin position="375"/>
        <end position="408"/>
    </location>
</feature>
<feature type="region of interest" description="Disordered" evidence="1">
    <location>
        <begin position="265"/>
        <end position="298"/>
    </location>
</feature>
<evidence type="ECO:0000313" key="4">
    <source>
        <dbReference type="Proteomes" id="UP000815325"/>
    </source>
</evidence>
<comment type="caution">
    <text evidence="3">The sequence shown here is derived from an EMBL/GenBank/DDBJ whole genome shotgun (WGS) entry which is preliminary data.</text>
</comment>
<accession>A0ABQ7GG25</accession>
<name>A0ABQ7GG25_DUNSA</name>
<dbReference type="SUPFAM" id="SSF49468">
    <property type="entry name" value="VHL"/>
    <property type="match status" value="1"/>
</dbReference>
<dbReference type="Proteomes" id="UP000815325">
    <property type="component" value="Unassembled WGS sequence"/>
</dbReference>
<proteinExistence type="predicted"/>
<dbReference type="EMBL" id="MU069804">
    <property type="protein sequence ID" value="KAF5833554.1"/>
    <property type="molecule type" value="Genomic_DNA"/>
</dbReference>
<gene>
    <name evidence="3" type="ORF">DUNSADRAFT_10086</name>
</gene>
<feature type="domain" description="von Hippel-Lindau disease tumour suppressor beta" evidence="2">
    <location>
        <begin position="111"/>
        <end position="171"/>
    </location>
</feature>
<dbReference type="InterPro" id="IPR037140">
    <property type="entry name" value="VHL_beta_dom_sf"/>
</dbReference>
<keyword evidence="4" id="KW-1185">Reference proteome</keyword>
<evidence type="ECO:0000313" key="3">
    <source>
        <dbReference type="EMBL" id="KAF5833554.1"/>
    </source>
</evidence>
<evidence type="ECO:0000256" key="1">
    <source>
        <dbReference type="SAM" id="MobiDB-lite"/>
    </source>
</evidence>
<organism evidence="3 4">
    <name type="scientific">Dunaliella salina</name>
    <name type="common">Green alga</name>
    <name type="synonym">Protococcus salinus</name>
    <dbReference type="NCBI Taxonomy" id="3046"/>
    <lineage>
        <taxon>Eukaryota</taxon>
        <taxon>Viridiplantae</taxon>
        <taxon>Chlorophyta</taxon>
        <taxon>core chlorophytes</taxon>
        <taxon>Chlorophyceae</taxon>
        <taxon>CS clade</taxon>
        <taxon>Chlamydomonadales</taxon>
        <taxon>Dunaliellaceae</taxon>
        <taxon>Dunaliella</taxon>
    </lineage>
</organism>
<protein>
    <recommendedName>
        <fullName evidence="2">von Hippel-Lindau disease tumour suppressor beta domain-containing protein</fullName>
    </recommendedName>
</protein>
<reference evidence="3" key="1">
    <citation type="submission" date="2017-08" db="EMBL/GenBank/DDBJ databases">
        <authorList>
            <person name="Polle J.E."/>
            <person name="Barry K."/>
            <person name="Cushman J."/>
            <person name="Schmutz J."/>
            <person name="Tran D."/>
            <person name="Hathwaick L.T."/>
            <person name="Yim W.C."/>
            <person name="Jenkins J."/>
            <person name="Mckie-Krisberg Z.M."/>
            <person name="Prochnik S."/>
            <person name="Lindquist E."/>
            <person name="Dockter R.B."/>
            <person name="Adam C."/>
            <person name="Molina H."/>
            <person name="Bunkerborg J."/>
            <person name="Jin E."/>
            <person name="Buchheim M."/>
            <person name="Magnuson J."/>
        </authorList>
    </citation>
    <scope>NUCLEOTIDE SEQUENCE</scope>
    <source>
        <strain evidence="3">CCAP 19/18</strain>
    </source>
</reference>
<dbReference type="InterPro" id="IPR024053">
    <property type="entry name" value="VHL_beta_dom"/>
</dbReference>
<dbReference type="Pfam" id="PF01847">
    <property type="entry name" value="VHL"/>
    <property type="match status" value="1"/>
</dbReference>
<dbReference type="InterPro" id="IPR036208">
    <property type="entry name" value="VHL_sf"/>
</dbReference>
<evidence type="ECO:0000259" key="2">
    <source>
        <dbReference type="Pfam" id="PF01847"/>
    </source>
</evidence>
<sequence length="440" mass="48893">MVWRTSSHHCTVWRISSHRCRLLKGNSPSPGCGVTPATRGSSSSANHAVRCVTKWVMMREWKDARSGSAYLDGDAKFLRFCIIIIGMFRARDDAGWMPCFAHGSPTISSSRNEKRLNTTFLNRTGKTVEMWWFSFEGKPIYYSTCANGSKALFHTFKQHPWFFRFAPSLSPEEALDSRFIMVEENNKQVAFPSKKYPTQTLTLAKPAPWSLANHGEHCRADTVFAAGVREFLKAHNRLRSHPELQLQQDRLRPGPTTRSMWKLFQKGSPSMTDRASEGGACERSQTTTGQGSPRGSTNLGDLPYDLILDIINHWAPPIVPDVLPVVPSDMEDEEGEEHEAWGWDIQGGQEFLQPGLAWMAANGDLQIQMAQDAGGNEEADEVETGGTEVEDEAGIEGMEMEESAEESGDATQQDALDSNSEDAEVAWLDAAAQFGSQEEP</sequence>
<dbReference type="Gene3D" id="2.60.40.780">
    <property type="entry name" value="von Hippel-Lindau disease tumour suppressor, beta domain"/>
    <property type="match status" value="1"/>
</dbReference>
<feature type="region of interest" description="Disordered" evidence="1">
    <location>
        <begin position="373"/>
        <end position="421"/>
    </location>
</feature>